<name>A0A251XH22_CLAMM</name>
<comment type="caution">
    <text evidence="2">The sequence shown here is derived from an EMBL/GenBank/DDBJ whole genome shotgun (WGS) entry which is preliminary data.</text>
</comment>
<sequence>MPIATSSSPWSAAPWRSVSRSEIVDSPPSRLKRFCPTYFVWRNVSNASDSLSLDRIRICSSCVGFA</sequence>
<dbReference type="Proteomes" id="UP000195062">
    <property type="component" value="Unassembled WGS sequence"/>
</dbReference>
<evidence type="ECO:0000256" key="1">
    <source>
        <dbReference type="SAM" id="MobiDB-lite"/>
    </source>
</evidence>
<dbReference type="AlphaFoldDB" id="A0A251XH22"/>
<keyword evidence="3" id="KW-1185">Reference proteome</keyword>
<evidence type="ECO:0000313" key="2">
    <source>
        <dbReference type="EMBL" id="OUE01352.1"/>
    </source>
</evidence>
<evidence type="ECO:0000313" key="3">
    <source>
        <dbReference type="Proteomes" id="UP000195062"/>
    </source>
</evidence>
<gene>
    <name evidence="2" type="ORF">CMMCAS07_13665</name>
</gene>
<reference evidence="2 3" key="1">
    <citation type="submission" date="2016-08" db="EMBL/GenBank/DDBJ databases">
        <title>Genome sequence of Clavibacter michiganensis subsp. michiganensis strain CASJ007.</title>
        <authorList>
            <person name="Thapa S.P."/>
            <person name="Coaker G."/>
        </authorList>
    </citation>
    <scope>NUCLEOTIDE SEQUENCE [LARGE SCALE GENOMIC DNA]</scope>
    <source>
        <strain evidence="2">CASJ007</strain>
    </source>
</reference>
<feature type="region of interest" description="Disordered" evidence="1">
    <location>
        <begin position="1"/>
        <end position="30"/>
    </location>
</feature>
<dbReference type="EMBL" id="MDHH01000003">
    <property type="protein sequence ID" value="OUE01352.1"/>
    <property type="molecule type" value="Genomic_DNA"/>
</dbReference>
<protein>
    <submittedName>
        <fullName evidence="2">Uncharacterized protein</fullName>
    </submittedName>
</protein>
<accession>A0A251XH22</accession>
<organism evidence="2 3">
    <name type="scientific">Clavibacter michiganensis subsp. michiganensis</name>
    <dbReference type="NCBI Taxonomy" id="33013"/>
    <lineage>
        <taxon>Bacteria</taxon>
        <taxon>Bacillati</taxon>
        <taxon>Actinomycetota</taxon>
        <taxon>Actinomycetes</taxon>
        <taxon>Micrococcales</taxon>
        <taxon>Microbacteriaceae</taxon>
        <taxon>Clavibacter</taxon>
    </lineage>
</organism>
<feature type="compositionally biased region" description="Low complexity" evidence="1">
    <location>
        <begin position="1"/>
        <end position="18"/>
    </location>
</feature>
<proteinExistence type="predicted"/>